<dbReference type="GO" id="GO:0003677">
    <property type="term" value="F:DNA binding"/>
    <property type="evidence" value="ECO:0007669"/>
    <property type="project" value="UniProtKB-KW"/>
</dbReference>
<dbReference type="AlphaFoldDB" id="A0A081QB96"/>
<keyword evidence="1" id="KW-0238">DNA-binding</keyword>
<dbReference type="RefSeq" id="WP_033684163.1">
    <property type="nucleotide sequence ID" value="NZ_JPFW01000008.1"/>
</dbReference>
<dbReference type="PANTHER" id="PTHR46797">
    <property type="entry name" value="HTH-TYPE TRANSCRIPTIONAL REGULATOR"/>
    <property type="match status" value="1"/>
</dbReference>
<dbReference type="GO" id="GO:0003700">
    <property type="term" value="F:DNA-binding transcription factor activity"/>
    <property type="evidence" value="ECO:0007669"/>
    <property type="project" value="TreeGrafter"/>
</dbReference>
<dbReference type="OrthoDB" id="1495025at2"/>
<dbReference type="PATRIC" id="fig|28037.97.peg.1414"/>
<accession>A0A081QB96</accession>
<evidence type="ECO:0000313" key="3">
    <source>
        <dbReference type="EMBL" id="KEQ40219.1"/>
    </source>
</evidence>
<dbReference type="SMART" id="SM00530">
    <property type="entry name" value="HTH_XRE"/>
    <property type="match status" value="1"/>
</dbReference>
<dbReference type="CDD" id="cd00093">
    <property type="entry name" value="HTH_XRE"/>
    <property type="match status" value="1"/>
</dbReference>
<organism evidence="3 4">
    <name type="scientific">Streptococcus mitis</name>
    <dbReference type="NCBI Taxonomy" id="28037"/>
    <lineage>
        <taxon>Bacteria</taxon>
        <taxon>Bacillati</taxon>
        <taxon>Bacillota</taxon>
        <taxon>Bacilli</taxon>
        <taxon>Lactobacillales</taxon>
        <taxon>Streptococcaceae</taxon>
        <taxon>Streptococcus</taxon>
        <taxon>Streptococcus mitis group</taxon>
    </lineage>
</organism>
<dbReference type="Pfam" id="PF01381">
    <property type="entry name" value="HTH_3"/>
    <property type="match status" value="1"/>
</dbReference>
<name>A0A081QB96_STRMT</name>
<dbReference type="InterPro" id="IPR010982">
    <property type="entry name" value="Lambda_DNA-bd_dom_sf"/>
</dbReference>
<dbReference type="Proteomes" id="UP000028030">
    <property type="component" value="Unassembled WGS sequence"/>
</dbReference>
<dbReference type="InterPro" id="IPR050807">
    <property type="entry name" value="TransReg_Diox_bact_type"/>
</dbReference>
<comment type="caution">
    <text evidence="3">The sequence shown here is derived from an EMBL/GenBank/DDBJ whole genome shotgun (WGS) entry which is preliminary data.</text>
</comment>
<sequence length="112" mass="13187">MTNNKSNLQDYISKRIRLLRLERGYTQEQLEEMADLGTNYIYKLENLSTNLKIQTLEKVMEALEVDLDTFFDIQLKEEDPKISLLIDELKTLPTEQRSRVLDALILILKEVK</sequence>
<evidence type="ECO:0000259" key="2">
    <source>
        <dbReference type="PROSITE" id="PS50943"/>
    </source>
</evidence>
<dbReference type="GO" id="GO:0005829">
    <property type="term" value="C:cytosol"/>
    <property type="evidence" value="ECO:0007669"/>
    <property type="project" value="TreeGrafter"/>
</dbReference>
<dbReference type="PANTHER" id="PTHR46797:SF1">
    <property type="entry name" value="METHYLPHOSPHONATE SYNTHASE"/>
    <property type="match status" value="1"/>
</dbReference>
<evidence type="ECO:0000313" key="4">
    <source>
        <dbReference type="Proteomes" id="UP000028030"/>
    </source>
</evidence>
<gene>
    <name evidence="3" type="ORF">SK642_1477</name>
</gene>
<dbReference type="PROSITE" id="PS50943">
    <property type="entry name" value="HTH_CROC1"/>
    <property type="match status" value="1"/>
</dbReference>
<proteinExistence type="predicted"/>
<feature type="domain" description="HTH cro/C1-type" evidence="2">
    <location>
        <begin position="16"/>
        <end position="70"/>
    </location>
</feature>
<reference evidence="3 4" key="1">
    <citation type="submission" date="2014-05" db="EMBL/GenBank/DDBJ databases">
        <authorList>
            <person name="Daugherty S.C."/>
            <person name="Tallon L.J."/>
            <person name="Sadzewicz L."/>
            <person name="Kilian M."/>
            <person name="Tettelin H."/>
        </authorList>
    </citation>
    <scope>NUCLEOTIDE SEQUENCE [LARGE SCALE GENOMIC DNA]</scope>
    <source>
        <strain evidence="3 4">SK642</strain>
    </source>
</reference>
<protein>
    <submittedName>
        <fullName evidence="3">Helix-turn-helix family protein</fullName>
    </submittedName>
</protein>
<dbReference type="EMBL" id="JPFW01000008">
    <property type="protein sequence ID" value="KEQ40219.1"/>
    <property type="molecule type" value="Genomic_DNA"/>
</dbReference>
<dbReference type="Gene3D" id="1.10.260.40">
    <property type="entry name" value="lambda repressor-like DNA-binding domains"/>
    <property type="match status" value="1"/>
</dbReference>
<dbReference type="SUPFAM" id="SSF47413">
    <property type="entry name" value="lambda repressor-like DNA-binding domains"/>
    <property type="match status" value="1"/>
</dbReference>
<evidence type="ECO:0000256" key="1">
    <source>
        <dbReference type="ARBA" id="ARBA00023125"/>
    </source>
</evidence>
<dbReference type="InterPro" id="IPR001387">
    <property type="entry name" value="Cro/C1-type_HTH"/>
</dbReference>